<evidence type="ECO:0000256" key="6">
    <source>
        <dbReference type="ARBA" id="ARBA00022989"/>
    </source>
</evidence>
<feature type="transmembrane region" description="Helical" evidence="9">
    <location>
        <begin position="78"/>
        <end position="97"/>
    </location>
</feature>
<evidence type="ECO:0000256" key="4">
    <source>
        <dbReference type="ARBA" id="ARBA00022519"/>
    </source>
</evidence>
<organism evidence="10 11">
    <name type="scientific">Cystobacter ferrugineus</name>
    <dbReference type="NCBI Taxonomy" id="83449"/>
    <lineage>
        <taxon>Bacteria</taxon>
        <taxon>Pseudomonadati</taxon>
        <taxon>Myxococcota</taxon>
        <taxon>Myxococcia</taxon>
        <taxon>Myxococcales</taxon>
        <taxon>Cystobacterineae</taxon>
        <taxon>Archangiaceae</taxon>
        <taxon>Cystobacter</taxon>
    </lineage>
</organism>
<keyword evidence="7 9" id="KW-0472">Membrane</keyword>
<dbReference type="InterPro" id="IPR007272">
    <property type="entry name" value="Sulf_transp_TsuA/YedE"/>
</dbReference>
<keyword evidence="6 9" id="KW-1133">Transmembrane helix</keyword>
<feature type="transmembrane region" description="Helical" evidence="9">
    <location>
        <begin position="117"/>
        <end position="137"/>
    </location>
</feature>
<evidence type="ECO:0000256" key="8">
    <source>
        <dbReference type="ARBA" id="ARBA00035655"/>
    </source>
</evidence>
<evidence type="ECO:0000256" key="7">
    <source>
        <dbReference type="ARBA" id="ARBA00023136"/>
    </source>
</evidence>
<evidence type="ECO:0000313" key="10">
    <source>
        <dbReference type="EMBL" id="OJH39352.1"/>
    </source>
</evidence>
<dbReference type="Proteomes" id="UP000182229">
    <property type="component" value="Unassembled WGS sequence"/>
</dbReference>
<evidence type="ECO:0000313" key="11">
    <source>
        <dbReference type="Proteomes" id="UP000182229"/>
    </source>
</evidence>
<evidence type="ECO:0000256" key="9">
    <source>
        <dbReference type="SAM" id="Phobius"/>
    </source>
</evidence>
<evidence type="ECO:0000256" key="3">
    <source>
        <dbReference type="ARBA" id="ARBA00022475"/>
    </source>
</evidence>
<dbReference type="PANTHER" id="PTHR30574:SF1">
    <property type="entry name" value="SULPHUR TRANSPORT DOMAIN-CONTAINING PROTEIN"/>
    <property type="match status" value="1"/>
</dbReference>
<dbReference type="PANTHER" id="PTHR30574">
    <property type="entry name" value="INNER MEMBRANE PROTEIN YEDE"/>
    <property type="match status" value="1"/>
</dbReference>
<keyword evidence="3" id="KW-1003">Cell membrane</keyword>
<comment type="subcellular location">
    <subcellularLocation>
        <location evidence="1">Cell inner membrane</location>
        <topology evidence="1">Multi-pass membrane protein</topology>
    </subcellularLocation>
</comment>
<reference evidence="10 11" key="2">
    <citation type="submission" date="2016-12" db="EMBL/GenBank/DDBJ databases">
        <title>Draft Genome Sequence of Cystobacter ferrugineus Strain Cbfe23.</title>
        <authorList>
            <person name="Akbar S."/>
            <person name="Dowd S.E."/>
            <person name="Stevens D.C."/>
        </authorList>
    </citation>
    <scope>NUCLEOTIDE SEQUENCE [LARGE SCALE GENOMIC DNA]</scope>
    <source>
        <strain evidence="10 11">Cbfe23</strain>
    </source>
</reference>
<dbReference type="EMBL" id="MPIN01000004">
    <property type="protein sequence ID" value="OJH39352.1"/>
    <property type="molecule type" value="Genomic_DNA"/>
</dbReference>
<dbReference type="GO" id="GO:0005886">
    <property type="term" value="C:plasma membrane"/>
    <property type="evidence" value="ECO:0007669"/>
    <property type="project" value="UniProtKB-SubCell"/>
</dbReference>
<dbReference type="AlphaFoldDB" id="A0A1L9BAR4"/>
<comment type="similarity">
    <text evidence="8">Belongs to the TsuA/YedE (TC 9.B.102) family.</text>
</comment>
<evidence type="ECO:0000256" key="5">
    <source>
        <dbReference type="ARBA" id="ARBA00022692"/>
    </source>
</evidence>
<accession>A0A1L9BAR4</accession>
<keyword evidence="11" id="KW-1185">Reference proteome</keyword>
<protein>
    <submittedName>
        <fullName evidence="10">YeeE/YedE family protein</fullName>
    </submittedName>
</protein>
<sequence>MTSSILLPLLGGALIGLSASLLLLANGRVAGISGVVGSLLAPVHGDIAWRVLFFGGLLTGGLLLAWLRPASFAAPASLNPGGVALLVAAGLLVGFGSRLGNGCTSGHGVCGISRGSARSIAATLTFMATGILTVFLARHVF</sequence>
<dbReference type="RefSeq" id="WP_071899524.1">
    <property type="nucleotide sequence ID" value="NZ_MPIN01000004.1"/>
</dbReference>
<proteinExistence type="inferred from homology"/>
<keyword evidence="4" id="KW-0997">Cell inner membrane</keyword>
<evidence type="ECO:0000256" key="2">
    <source>
        <dbReference type="ARBA" id="ARBA00022448"/>
    </source>
</evidence>
<gene>
    <name evidence="10" type="ORF">BON30_17730</name>
</gene>
<reference evidence="11" key="1">
    <citation type="submission" date="2016-11" db="EMBL/GenBank/DDBJ databases">
        <authorList>
            <person name="Shukria A."/>
            <person name="Stevens D.C."/>
        </authorList>
    </citation>
    <scope>NUCLEOTIDE SEQUENCE [LARGE SCALE GENOMIC DNA]</scope>
    <source>
        <strain evidence="11">Cbfe23</strain>
    </source>
</reference>
<comment type="caution">
    <text evidence="10">The sequence shown here is derived from an EMBL/GenBank/DDBJ whole genome shotgun (WGS) entry which is preliminary data.</text>
</comment>
<dbReference type="OrthoDB" id="9814020at2"/>
<dbReference type="Pfam" id="PF04143">
    <property type="entry name" value="Sulf_transp"/>
    <property type="match status" value="1"/>
</dbReference>
<keyword evidence="5 9" id="KW-0812">Transmembrane</keyword>
<keyword evidence="2" id="KW-0813">Transport</keyword>
<evidence type="ECO:0000256" key="1">
    <source>
        <dbReference type="ARBA" id="ARBA00004429"/>
    </source>
</evidence>
<dbReference type="STRING" id="83449.BON30_17730"/>
<feature type="transmembrane region" description="Helical" evidence="9">
    <location>
        <begin position="47"/>
        <end position="66"/>
    </location>
</feature>
<name>A0A1L9BAR4_9BACT</name>